<organism evidence="1">
    <name type="scientific">viral metagenome</name>
    <dbReference type="NCBI Taxonomy" id="1070528"/>
    <lineage>
        <taxon>unclassified sequences</taxon>
        <taxon>metagenomes</taxon>
        <taxon>organismal metagenomes</taxon>
    </lineage>
</organism>
<dbReference type="EMBL" id="MT141634">
    <property type="protein sequence ID" value="QJA68628.1"/>
    <property type="molecule type" value="Genomic_DNA"/>
</dbReference>
<gene>
    <name evidence="1" type="ORF">MM415A06052_0007</name>
</gene>
<evidence type="ECO:0000313" key="1">
    <source>
        <dbReference type="EMBL" id="QJA68628.1"/>
    </source>
</evidence>
<name>A0A6M3JH34_9ZZZZ</name>
<sequence length="228" mass="26930">MYKITNDKSVCYGCPNEFEDKNLCSVKCKRREAYANDRPYEHLPFLIDIPEPTILLPETPNTDMLWKFDKKKTKTERCLICGREKSATNKIRRGICVSPCYGRWRKGKIEHPVEGKFTRLNTEGLKKARWGEYDKCLIDGCDNDGDRRDLCQKTHYKQWRTGKILHPVEGKFIAKKNRITRQPVEMREYIVDFRKYPKLLEKFLEIEKEGLLPWEHIVIKMLADNLSG</sequence>
<reference evidence="1" key="1">
    <citation type="submission" date="2020-03" db="EMBL/GenBank/DDBJ databases">
        <title>The deep terrestrial virosphere.</title>
        <authorList>
            <person name="Holmfeldt K."/>
            <person name="Nilsson E."/>
            <person name="Simone D."/>
            <person name="Lopez-Fernandez M."/>
            <person name="Wu X."/>
            <person name="de Brujin I."/>
            <person name="Lundin D."/>
            <person name="Andersson A."/>
            <person name="Bertilsson S."/>
            <person name="Dopson M."/>
        </authorList>
    </citation>
    <scope>NUCLEOTIDE SEQUENCE</scope>
    <source>
        <strain evidence="1">MM415A06052</strain>
    </source>
</reference>
<dbReference type="AlphaFoldDB" id="A0A6M3JH34"/>
<protein>
    <submittedName>
        <fullName evidence="1">Uncharacterized protein</fullName>
    </submittedName>
</protein>
<accession>A0A6M3JH34</accession>
<proteinExistence type="predicted"/>